<evidence type="ECO:0000256" key="3">
    <source>
        <dbReference type="SAM" id="MobiDB-lite"/>
    </source>
</evidence>
<proteinExistence type="predicted"/>
<sequence>MVNVVLMLCLFVSYNAVSMGNDKVLSIGLAEDADHKAVTPNETTPQDDEEQSLKVSIINQGDRGVRVGFCAYLPDNIEVNSFAMEHEDIFVYNQRTTPKHAEETLDRANKEKRNAPVFVLKSLTSKLREVQTTQDNVNIRPHHEVTFQLLYSKAPFNLTNKNANQAHVSLDVSSADPFQLLGKISSPNYPSAYPNNAHFTWSLRASYGSAVSISFTDYSIESCCDRLTLHDGASSRGHIIAEIAGEYSDASEVSYSSSNNFMFLQLTSDSMIESRGFSAVFIALCIPKVFTTPSTEFSSTTLSASSAVSSADSTTSESVENSTNSNTSPVSLTLTTGSPAITSPAYLQTTSTIQSTRKSSTSSITTFLSTEPATSTKTSSVTTDPDLALETTTPTTTMLPKTVATTTNTSPLSSTAHISSTSPPQSLTNSSTISTTTVSTSFSTKPAKTARTSTIVTLTDKTADTSTVPTTTDRIPALSEALTSITNQANEETTTASIIYTRKMQNVALMLCLFASCNAASLGNEEVMVVGLAEDVGVYETAVSSNSITSNRNQEQSLSTCITNNGAQGAKVGFDAYLPDDVELYSFTMENEGVSYRGKKTSQQHAQRILETAHEEGHNAAIYTPKSLTSDARELQATQNNVNIRPHHEVTFQLLYSKAPFNLTNKNANQAHVSLDVSSAVPQQLLGKISSPNYPSAYPNNALFTWSLPEIAGEYSDASEFSYSSSQNFMFLRLTTDCSVANKGFSAVFTTVSTLETSTTQPPISSTISLTTTSESATTGPVAETTHPTNTTTTSVSTFPSTVSPTTVETIPTTQTSNANTSECSGDRTLQSYTYPKYLTSAGYPDSYESNVDCSWIIEADIDDNIEVSIIDMDLESCCDKVDVYDGPTSSSPRITTLTGSVFGSEIVGHSTQNKMYIRFTSDSSVVRKGFRLSYKSLSGLNYTETEAHEYVELSDSASYGYINFPLFGTYYTRCTWHIHNLIRNYTLQIDDEYPFTIGFGDTLRIYDGAASNAPLLATVASGDYFYSLQTTGKDLFLEFLSNNNFQRSTFELRYKQKYACLSPVPLPEHYYQYISSPGYPTSYFNNMNCYWRLSSSQDNEIVELTFLDNDVEVSDRLQVSYYGDYTYIQPWQNLSGVTFRGTSVGIDLVTDQAVTARGFRAKYRSIPIASDDIDWGTPCPTKQYVTGLSGSVYLYDDMWRASCLLLPALSNSSSVELKIVSSTIVDDVTELTVNSFSMGALQNVTDLYGLRDYPLGNYSSSDLYVRLKPFPKASYYYVSVSYEIVHN</sequence>
<dbReference type="CDD" id="cd00041">
    <property type="entry name" value="CUB"/>
    <property type="match status" value="4"/>
</dbReference>
<feature type="compositionally biased region" description="Low complexity" evidence="3">
    <location>
        <begin position="361"/>
        <end position="370"/>
    </location>
</feature>
<feature type="compositionally biased region" description="Polar residues" evidence="3">
    <location>
        <begin position="408"/>
        <end position="425"/>
    </location>
</feature>
<comment type="caution">
    <text evidence="7">The sequence shown here is derived from an EMBL/GenBank/DDBJ whole genome shotgun (WGS) entry which is preliminary data.</text>
</comment>
<accession>A0ABP0FTI7</accession>
<dbReference type="PANTHER" id="PTHR24255:SF31">
    <property type="entry name" value="CUBILIN-LIKE PROTEIN"/>
    <property type="match status" value="1"/>
</dbReference>
<feature type="domain" description="CUB" evidence="5">
    <location>
        <begin position="168"/>
        <end position="284"/>
    </location>
</feature>
<evidence type="ECO:0000256" key="4">
    <source>
        <dbReference type="SAM" id="SignalP"/>
    </source>
</evidence>
<dbReference type="InterPro" id="IPR035914">
    <property type="entry name" value="Sperma_CUB_dom_sf"/>
</dbReference>
<feature type="signal peptide" evidence="4">
    <location>
        <begin position="1"/>
        <end position="16"/>
    </location>
</feature>
<evidence type="ECO:0000313" key="7">
    <source>
        <dbReference type="EMBL" id="CAK8681942.1"/>
    </source>
</evidence>
<feature type="region of interest" description="Disordered" evidence="3">
    <location>
        <begin position="760"/>
        <end position="825"/>
    </location>
</feature>
<feature type="region of interest" description="Disordered" evidence="3">
    <location>
        <begin position="361"/>
        <end position="388"/>
    </location>
</feature>
<organism evidence="7 8">
    <name type="scientific">Clavelina lepadiformis</name>
    <name type="common">Light-bulb sea squirt</name>
    <name type="synonym">Ascidia lepadiformis</name>
    <dbReference type="NCBI Taxonomy" id="159417"/>
    <lineage>
        <taxon>Eukaryota</taxon>
        <taxon>Metazoa</taxon>
        <taxon>Chordata</taxon>
        <taxon>Tunicata</taxon>
        <taxon>Ascidiacea</taxon>
        <taxon>Aplousobranchia</taxon>
        <taxon>Clavelinidae</taxon>
        <taxon>Clavelina</taxon>
    </lineage>
</organism>
<feature type="region of interest" description="Disordered" evidence="3">
    <location>
        <begin position="309"/>
        <end position="335"/>
    </location>
</feature>
<dbReference type="PANTHER" id="PTHR24255">
    <property type="entry name" value="COMPLEMENT COMPONENT 1, S SUBCOMPONENT-RELATED"/>
    <property type="match status" value="1"/>
</dbReference>
<dbReference type="Pfam" id="PF00431">
    <property type="entry name" value="CUB"/>
    <property type="match status" value="3"/>
</dbReference>
<evidence type="ECO:0000313" key="8">
    <source>
        <dbReference type="Proteomes" id="UP001642483"/>
    </source>
</evidence>
<dbReference type="SUPFAM" id="SSF49854">
    <property type="entry name" value="Spermadhesin, CUB domain"/>
    <property type="match status" value="5"/>
</dbReference>
<protein>
    <recommendedName>
        <fullName evidence="9">Cubilin</fullName>
    </recommendedName>
</protein>
<dbReference type="SMART" id="SM00609">
    <property type="entry name" value="VIT"/>
    <property type="match status" value="1"/>
</dbReference>
<feature type="compositionally biased region" description="Low complexity" evidence="3">
    <location>
        <begin position="426"/>
        <end position="441"/>
    </location>
</feature>
<reference evidence="7 8" key="1">
    <citation type="submission" date="2024-02" db="EMBL/GenBank/DDBJ databases">
        <authorList>
            <person name="Daric V."/>
            <person name="Darras S."/>
        </authorList>
    </citation>
    <scope>NUCLEOTIDE SEQUENCE [LARGE SCALE GENOMIC DNA]</scope>
</reference>
<dbReference type="EMBL" id="CAWYQH010000090">
    <property type="protein sequence ID" value="CAK8681942.1"/>
    <property type="molecule type" value="Genomic_DNA"/>
</dbReference>
<dbReference type="Proteomes" id="UP001642483">
    <property type="component" value="Unassembled WGS sequence"/>
</dbReference>
<evidence type="ECO:0000256" key="2">
    <source>
        <dbReference type="PROSITE-ProRule" id="PRU00059"/>
    </source>
</evidence>
<feature type="domain" description="CUB" evidence="5">
    <location>
        <begin position="824"/>
        <end position="938"/>
    </location>
</feature>
<dbReference type="Pfam" id="PF08487">
    <property type="entry name" value="VIT"/>
    <property type="match status" value="1"/>
</dbReference>
<dbReference type="SMART" id="SM00042">
    <property type="entry name" value="CUB"/>
    <property type="match status" value="4"/>
</dbReference>
<evidence type="ECO:0008006" key="9">
    <source>
        <dbReference type="Google" id="ProtNLM"/>
    </source>
</evidence>
<dbReference type="InterPro" id="IPR000859">
    <property type="entry name" value="CUB_dom"/>
</dbReference>
<dbReference type="Gene3D" id="2.60.120.290">
    <property type="entry name" value="Spermadhesin, CUB domain"/>
    <property type="match status" value="4"/>
</dbReference>
<comment type="caution">
    <text evidence="2">Lacks conserved residue(s) required for the propagation of feature annotation.</text>
</comment>
<keyword evidence="8" id="KW-1185">Reference proteome</keyword>
<keyword evidence="4" id="KW-0732">Signal</keyword>
<feature type="domain" description="VIT" evidence="6">
    <location>
        <begin position="524"/>
        <end position="658"/>
    </location>
</feature>
<evidence type="ECO:0000259" key="5">
    <source>
        <dbReference type="PROSITE" id="PS01180"/>
    </source>
</evidence>
<dbReference type="PROSITE" id="PS51468">
    <property type="entry name" value="VIT"/>
    <property type="match status" value="1"/>
</dbReference>
<feature type="chain" id="PRO_5046846454" description="Cubilin" evidence="4">
    <location>
        <begin position="17"/>
        <end position="1288"/>
    </location>
</feature>
<name>A0ABP0FTI7_CLALP</name>
<feature type="region of interest" description="Disordered" evidence="3">
    <location>
        <begin position="406"/>
        <end position="441"/>
    </location>
</feature>
<feature type="compositionally biased region" description="Polar residues" evidence="3">
    <location>
        <begin position="371"/>
        <end position="381"/>
    </location>
</feature>
<evidence type="ECO:0000259" key="6">
    <source>
        <dbReference type="PROSITE" id="PS51468"/>
    </source>
</evidence>
<evidence type="ECO:0000256" key="1">
    <source>
        <dbReference type="ARBA" id="ARBA00023157"/>
    </source>
</evidence>
<dbReference type="InterPro" id="IPR013694">
    <property type="entry name" value="VIT"/>
</dbReference>
<keyword evidence="1" id="KW-1015">Disulfide bond</keyword>
<feature type="compositionally biased region" description="Low complexity" evidence="3">
    <location>
        <begin position="760"/>
        <end position="817"/>
    </location>
</feature>
<dbReference type="PROSITE" id="PS01180">
    <property type="entry name" value="CUB"/>
    <property type="match status" value="3"/>
</dbReference>
<feature type="domain" description="CUB" evidence="5">
    <location>
        <begin position="1061"/>
        <end position="1167"/>
    </location>
</feature>
<gene>
    <name evidence="7" type="ORF">CVLEPA_LOCUS12169</name>
</gene>